<sequence length="199" mass="22899">MGAQTVDGRTFERGLERSKQTPKHPNEITWLFIGVLVLMKRLSYAPNFSLPKEKSSRFFKKYPCSNNLEEEPVCESRGHRLLMWLLPEDPLYCLGKRAGTSAADRWDSHRTIPRWQNSRAFQVWAHGILAPQPWMEPASHALEDTDLITGPPGKSQQYRFDIFKLSFVHGHGITFSISFGEDEIRSLEECPESDVNWHA</sequence>
<evidence type="ECO:0000313" key="1">
    <source>
        <dbReference type="EMBL" id="KAI4572746.1"/>
    </source>
</evidence>
<dbReference type="EMBL" id="CM043040">
    <property type="protein sequence ID" value="KAI4572746.1"/>
    <property type="molecule type" value="Genomic_DNA"/>
</dbReference>
<proteinExistence type="predicted"/>
<evidence type="ECO:0000313" key="2">
    <source>
        <dbReference type="Proteomes" id="UP001057279"/>
    </source>
</evidence>
<reference evidence="1" key="1">
    <citation type="submission" date="2022-03" db="EMBL/GenBank/DDBJ databases">
        <title>Genomic analyses of argali, domestic sheep and their hybrids provide insights into chromosomal evolution, heterosis and genetic basis of agronomic traits.</title>
        <authorList>
            <person name="Li M."/>
        </authorList>
    </citation>
    <scope>NUCLEOTIDE SEQUENCE</scope>
    <source>
        <strain evidence="1">F1 hybrid</strain>
    </source>
</reference>
<name>A0ACB9ULZ9_9CETA</name>
<comment type="caution">
    <text evidence="1">The sequence shown here is derived from an EMBL/GenBank/DDBJ whole genome shotgun (WGS) entry which is preliminary data.</text>
</comment>
<accession>A0ACB9ULZ9</accession>
<keyword evidence="2" id="KW-1185">Reference proteome</keyword>
<dbReference type="Proteomes" id="UP001057279">
    <property type="component" value="Linkage Group LG15"/>
</dbReference>
<gene>
    <name evidence="1" type="ORF">MJG53_012584</name>
</gene>
<protein>
    <submittedName>
        <fullName evidence="1">Uncharacterized protein</fullName>
    </submittedName>
</protein>
<organism evidence="1 2">
    <name type="scientific">Ovis ammon polii x Ovis aries</name>
    <dbReference type="NCBI Taxonomy" id="2918886"/>
    <lineage>
        <taxon>Eukaryota</taxon>
        <taxon>Metazoa</taxon>
        <taxon>Chordata</taxon>
        <taxon>Craniata</taxon>
        <taxon>Vertebrata</taxon>
        <taxon>Euteleostomi</taxon>
        <taxon>Mammalia</taxon>
        <taxon>Eutheria</taxon>
        <taxon>Laurasiatheria</taxon>
        <taxon>Artiodactyla</taxon>
        <taxon>Ruminantia</taxon>
        <taxon>Pecora</taxon>
        <taxon>Bovidae</taxon>
        <taxon>Caprinae</taxon>
        <taxon>Ovis</taxon>
    </lineage>
</organism>